<keyword evidence="9" id="KW-1185">Reference proteome</keyword>
<evidence type="ECO:0000313" key="8">
    <source>
        <dbReference type="EMBL" id="CAF1556333.1"/>
    </source>
</evidence>
<dbReference type="Pfam" id="PF00520">
    <property type="entry name" value="Ion_trans"/>
    <property type="match status" value="1"/>
</dbReference>
<evidence type="ECO:0000313" key="9">
    <source>
        <dbReference type="Proteomes" id="UP000663870"/>
    </source>
</evidence>
<accession>A0A815XE13</accession>
<dbReference type="Proteomes" id="UP000663870">
    <property type="component" value="Unassembled WGS sequence"/>
</dbReference>
<reference evidence="8" key="1">
    <citation type="submission" date="2021-02" db="EMBL/GenBank/DDBJ databases">
        <authorList>
            <person name="Nowell W R."/>
        </authorList>
    </citation>
    <scope>NUCLEOTIDE SEQUENCE</scope>
</reference>
<keyword evidence="4 5" id="KW-0472">Membrane</keyword>
<organism evidence="8 9">
    <name type="scientific">Rotaria sordida</name>
    <dbReference type="NCBI Taxonomy" id="392033"/>
    <lineage>
        <taxon>Eukaryota</taxon>
        <taxon>Metazoa</taxon>
        <taxon>Spiralia</taxon>
        <taxon>Gnathifera</taxon>
        <taxon>Rotifera</taxon>
        <taxon>Eurotatoria</taxon>
        <taxon>Bdelloidea</taxon>
        <taxon>Philodinida</taxon>
        <taxon>Philodinidae</taxon>
        <taxon>Rotaria</taxon>
    </lineage>
</organism>
<dbReference type="PANTHER" id="PTHR13800:SF1">
    <property type="entry name" value="TRANSIENT RECEPTOR POTENTIAL CATION CHANNEL TRPM"/>
    <property type="match status" value="1"/>
</dbReference>
<feature type="domain" description="Ion transport" evidence="6">
    <location>
        <begin position="111"/>
        <end position="281"/>
    </location>
</feature>
<evidence type="ECO:0000256" key="5">
    <source>
        <dbReference type="SAM" id="Phobius"/>
    </source>
</evidence>
<dbReference type="GO" id="GO:0099604">
    <property type="term" value="F:ligand-gated calcium channel activity"/>
    <property type="evidence" value="ECO:0007669"/>
    <property type="project" value="TreeGrafter"/>
</dbReference>
<dbReference type="PANTHER" id="PTHR13800">
    <property type="entry name" value="TRANSIENT RECEPTOR POTENTIAL CATION CHANNEL, SUBFAMILY M, MEMBER 6"/>
    <property type="match status" value="1"/>
</dbReference>
<dbReference type="AlphaFoldDB" id="A0A815XE13"/>
<dbReference type="GO" id="GO:0005886">
    <property type="term" value="C:plasma membrane"/>
    <property type="evidence" value="ECO:0007669"/>
    <property type="project" value="TreeGrafter"/>
</dbReference>
<feature type="transmembrane region" description="Helical" evidence="5">
    <location>
        <begin position="126"/>
        <end position="145"/>
    </location>
</feature>
<dbReference type="InterPro" id="IPR005821">
    <property type="entry name" value="Ion_trans_dom"/>
</dbReference>
<comment type="caution">
    <text evidence="8">The sequence shown here is derived from an EMBL/GenBank/DDBJ whole genome shotgun (WGS) entry which is preliminary data.</text>
</comment>
<keyword evidence="3 5" id="KW-1133">Transmembrane helix</keyword>
<dbReference type="Proteomes" id="UP000663854">
    <property type="component" value="Unassembled WGS sequence"/>
</dbReference>
<evidence type="ECO:0000313" key="7">
    <source>
        <dbReference type="EMBL" id="CAF1276844.1"/>
    </source>
</evidence>
<evidence type="ECO:0000256" key="1">
    <source>
        <dbReference type="ARBA" id="ARBA00004141"/>
    </source>
</evidence>
<evidence type="ECO:0000256" key="3">
    <source>
        <dbReference type="ARBA" id="ARBA00022989"/>
    </source>
</evidence>
<feature type="transmembrane region" description="Helical" evidence="5">
    <location>
        <begin position="193"/>
        <end position="214"/>
    </location>
</feature>
<dbReference type="EMBL" id="CAJNOH010002164">
    <property type="protein sequence ID" value="CAF1276844.1"/>
    <property type="molecule type" value="Genomic_DNA"/>
</dbReference>
<evidence type="ECO:0000256" key="4">
    <source>
        <dbReference type="ARBA" id="ARBA00023136"/>
    </source>
</evidence>
<protein>
    <recommendedName>
        <fullName evidence="6">Ion transport domain-containing protein</fullName>
    </recommendedName>
</protein>
<proteinExistence type="predicted"/>
<keyword evidence="2 5" id="KW-0812">Transmembrane</keyword>
<comment type="subcellular location">
    <subcellularLocation>
        <location evidence="1">Membrane</location>
        <topology evidence="1">Multi-pass membrane protein</topology>
    </subcellularLocation>
</comment>
<dbReference type="InterPro" id="IPR050927">
    <property type="entry name" value="TRPM"/>
</dbReference>
<evidence type="ECO:0000259" key="6">
    <source>
        <dbReference type="Pfam" id="PF00520"/>
    </source>
</evidence>
<sequence length="390" mass="45931">MSVGKGVALVATLIYKHYAHTKYNRNYIQSVDKFEDLTVQILEKLYEANPHACLKSIIRQIPSYADAKEFIVHRAVQDLFNDIWFGYIKESVSYLKIFFSTFILCTKASSARNAVTIYFKSYWNKLDVVAIILFFVGIVFRYISISECFCAGQIVISFDLSIWFIRTLDMFTAVKLLGPKLVMIGEMVHDLKFFMLMFFVFILAFGVQEFTWYLPCKIINFAYWHIFGEIKGLEIFEENFKANGYTAFILLLGYMTIVSILLFNLLIAMFSNTFDRLQSNADRIWKFQRYSLVCEYLSRPSFPSPFIFLSHFGRLTLYTLTKCYKKSQALMCNYLEHLIDDSKTNNGKRIKLPERHRLDSERSFEEMKHNINKSRQTYQRESLFDDDRIH</sequence>
<feature type="transmembrane region" description="Helical" evidence="5">
    <location>
        <begin position="245"/>
        <end position="270"/>
    </location>
</feature>
<name>A0A815XE13_9BILA</name>
<gene>
    <name evidence="8" type="ORF">JXQ802_LOCUS44012</name>
    <name evidence="7" type="ORF">PYM288_LOCUS28676</name>
</gene>
<evidence type="ECO:0000256" key="2">
    <source>
        <dbReference type="ARBA" id="ARBA00022692"/>
    </source>
</evidence>
<dbReference type="EMBL" id="CAJNOL010003294">
    <property type="protein sequence ID" value="CAF1556333.1"/>
    <property type="molecule type" value="Genomic_DNA"/>
</dbReference>